<dbReference type="AlphaFoldDB" id="A0AAE1HHJ6"/>
<dbReference type="Proteomes" id="UP001219518">
    <property type="component" value="Unassembled WGS sequence"/>
</dbReference>
<protein>
    <submittedName>
        <fullName evidence="1">Nucleoside triphosphate pyrophosphohydrolase</fullName>
    </submittedName>
</protein>
<evidence type="ECO:0000313" key="2">
    <source>
        <dbReference type="Proteomes" id="UP001219518"/>
    </source>
</evidence>
<name>A0AAE1HHJ6_9NEOP</name>
<proteinExistence type="predicted"/>
<sequence length="185" mass="20567">MSNLLKRVASVVLGDGSEGEPDCKKFCGVQSSDKNLEVSKQDTYEPGCNGSCVTDNSVKANVQTETSGSKNDEEDDDLFEALNEPGQRIIHKASAMKVDCIYQLVDIYSLVVEDRLAVVGGFQLGDEDVLYVWMPISLARNYDAKKVLELKSKLEKGKKGYAMFRGMKQTKYGTESYDVVWVQKK</sequence>
<comment type="caution">
    <text evidence="1">The sequence shown here is derived from an EMBL/GenBank/DDBJ whole genome shotgun (WGS) entry which is preliminary data.</text>
</comment>
<dbReference type="EMBL" id="JAHWGI010001034">
    <property type="protein sequence ID" value="KAK3921490.1"/>
    <property type="molecule type" value="Genomic_DNA"/>
</dbReference>
<reference evidence="1" key="2">
    <citation type="journal article" date="2023" name="BMC Genomics">
        <title>Pest status, molecular evolution, and epigenetic factors derived from the genome assembly of Frankliniella fusca, a thysanopteran phytovirus vector.</title>
        <authorList>
            <person name="Catto M.A."/>
            <person name="Labadie P.E."/>
            <person name="Jacobson A.L."/>
            <person name="Kennedy G.G."/>
            <person name="Srinivasan R."/>
            <person name="Hunt B.G."/>
        </authorList>
    </citation>
    <scope>NUCLEOTIDE SEQUENCE</scope>
    <source>
        <strain evidence="1">PL_HMW_Pooled</strain>
    </source>
</reference>
<reference evidence="1" key="1">
    <citation type="submission" date="2021-07" db="EMBL/GenBank/DDBJ databases">
        <authorList>
            <person name="Catto M.A."/>
            <person name="Jacobson A."/>
            <person name="Kennedy G."/>
            <person name="Labadie P."/>
            <person name="Hunt B.G."/>
            <person name="Srinivasan R."/>
        </authorList>
    </citation>
    <scope>NUCLEOTIDE SEQUENCE</scope>
    <source>
        <strain evidence="1">PL_HMW_Pooled</strain>
        <tissue evidence="1">Head</tissue>
    </source>
</reference>
<evidence type="ECO:0000313" key="1">
    <source>
        <dbReference type="EMBL" id="KAK3921490.1"/>
    </source>
</evidence>
<gene>
    <name evidence="1" type="ORF">KUF71_001270</name>
</gene>
<keyword evidence="2" id="KW-1185">Reference proteome</keyword>
<organism evidence="1 2">
    <name type="scientific">Frankliniella fusca</name>
    <dbReference type="NCBI Taxonomy" id="407009"/>
    <lineage>
        <taxon>Eukaryota</taxon>
        <taxon>Metazoa</taxon>
        <taxon>Ecdysozoa</taxon>
        <taxon>Arthropoda</taxon>
        <taxon>Hexapoda</taxon>
        <taxon>Insecta</taxon>
        <taxon>Pterygota</taxon>
        <taxon>Neoptera</taxon>
        <taxon>Paraneoptera</taxon>
        <taxon>Thysanoptera</taxon>
        <taxon>Terebrantia</taxon>
        <taxon>Thripoidea</taxon>
        <taxon>Thripidae</taxon>
        <taxon>Frankliniella</taxon>
    </lineage>
</organism>
<accession>A0AAE1HHJ6</accession>